<reference evidence="4 5" key="1">
    <citation type="submission" date="2018-12" db="EMBL/GenBank/DDBJ databases">
        <authorList>
            <consortium name="Pathogen Informatics"/>
        </authorList>
    </citation>
    <scope>NUCLEOTIDE SEQUENCE [LARGE SCALE GENOMIC DNA]</scope>
    <source>
        <strain evidence="4 5">NCTC8529</strain>
    </source>
</reference>
<evidence type="ECO:0000313" key="5">
    <source>
        <dbReference type="Proteomes" id="UP000268529"/>
    </source>
</evidence>
<gene>
    <name evidence="4" type="primary">gspA_4</name>
    <name evidence="4" type="ORF">NCTC8529_02253</name>
</gene>
<dbReference type="Proteomes" id="UP000268529">
    <property type="component" value="Chromosome"/>
</dbReference>
<keyword evidence="1" id="KW-0328">Glycosyltransferase</keyword>
<keyword evidence="3" id="KW-0479">Metal-binding</keyword>
<dbReference type="InterPro" id="IPR029044">
    <property type="entry name" value="Nucleotide-diphossugar_trans"/>
</dbReference>
<dbReference type="SUPFAM" id="SSF53448">
    <property type="entry name" value="Nucleotide-diphospho-sugar transferases"/>
    <property type="match status" value="1"/>
</dbReference>
<dbReference type="GO" id="GO:0046872">
    <property type="term" value="F:metal ion binding"/>
    <property type="evidence" value="ECO:0007669"/>
    <property type="project" value="UniProtKB-KW"/>
</dbReference>
<evidence type="ECO:0000313" key="4">
    <source>
        <dbReference type="EMBL" id="VEE93104.1"/>
    </source>
</evidence>
<dbReference type="InterPro" id="IPR002495">
    <property type="entry name" value="Glyco_trans_8"/>
</dbReference>
<proteinExistence type="predicted"/>
<dbReference type="PANTHER" id="PTHR13778:SF47">
    <property type="entry name" value="LIPOPOLYSACCHARIDE 1,3-GALACTOSYLTRANSFERASE"/>
    <property type="match status" value="1"/>
</dbReference>
<protein>
    <submittedName>
        <fullName evidence="4">Glycosyl transferase family protein</fullName>
    </submittedName>
</protein>
<dbReference type="InterPro" id="IPR050748">
    <property type="entry name" value="Glycosyltrans_8_dom-fam"/>
</dbReference>
<dbReference type="EMBL" id="LR134310">
    <property type="protein sequence ID" value="VEE93104.1"/>
    <property type="molecule type" value="Genomic_DNA"/>
</dbReference>
<dbReference type="GO" id="GO:0016757">
    <property type="term" value="F:glycosyltransferase activity"/>
    <property type="evidence" value="ECO:0007669"/>
    <property type="project" value="UniProtKB-KW"/>
</dbReference>
<evidence type="ECO:0000256" key="2">
    <source>
        <dbReference type="ARBA" id="ARBA00022679"/>
    </source>
</evidence>
<accession>A0AAX3FQD5</accession>
<dbReference type="Pfam" id="PF01501">
    <property type="entry name" value="Glyco_transf_8"/>
    <property type="match status" value="1"/>
</dbReference>
<dbReference type="AlphaFoldDB" id="A0AAX3FQD5"/>
<organism evidence="4 5">
    <name type="scientific">Actinobacillus equuli</name>
    <dbReference type="NCBI Taxonomy" id="718"/>
    <lineage>
        <taxon>Bacteria</taxon>
        <taxon>Pseudomonadati</taxon>
        <taxon>Pseudomonadota</taxon>
        <taxon>Gammaproteobacteria</taxon>
        <taxon>Pasteurellales</taxon>
        <taxon>Pasteurellaceae</taxon>
        <taxon>Actinobacillus</taxon>
    </lineage>
</organism>
<dbReference type="Gene3D" id="3.90.550.10">
    <property type="entry name" value="Spore Coat Polysaccharide Biosynthesis Protein SpsA, Chain A"/>
    <property type="match status" value="1"/>
</dbReference>
<dbReference type="GeneID" id="92744847"/>
<name>A0AAX3FQD5_ACTEU</name>
<keyword evidence="2 4" id="KW-0808">Transferase</keyword>
<dbReference type="PANTHER" id="PTHR13778">
    <property type="entry name" value="GLYCOSYLTRANSFERASE 8 DOMAIN-CONTAINING PROTEIN"/>
    <property type="match status" value="1"/>
</dbReference>
<evidence type="ECO:0000256" key="1">
    <source>
        <dbReference type="ARBA" id="ARBA00022676"/>
    </source>
</evidence>
<sequence length="269" mass="31856">MLTNPTTINIVLAANQSYTDYLITTIKSICYHNKNIKFFILNRDFPSEWFYVLNCKLTKLNSSVIDIKITNESIKNFKTYQHISSDTTYFRYFIPDLIPEDKVLYLDCDLIVTGCLKPLYNVNLENDFLAAVKDDIAQKAYNNYSFNAGVLLINNRLWKENNITKLALELSEKYVEHLPDADQSILNIIFENKWLKLNRGYNYLVGVDFLYPQLGLTHLLENFPAHITPLILHFNTEAKPWLIHYKTRFRDTYWFYYSLEWQDIYQAYT</sequence>
<dbReference type="RefSeq" id="WP_039196791.1">
    <property type="nucleotide sequence ID" value="NZ_LR134310.1"/>
</dbReference>
<evidence type="ECO:0000256" key="3">
    <source>
        <dbReference type="ARBA" id="ARBA00022723"/>
    </source>
</evidence>
<dbReference type="CDD" id="cd04194">
    <property type="entry name" value="GT8_A4GalT_like"/>
    <property type="match status" value="1"/>
</dbReference>